<dbReference type="Pfam" id="PF11305">
    <property type="entry name" value="DUF3107"/>
    <property type="match status" value="1"/>
</dbReference>
<dbReference type="Proteomes" id="UP001317322">
    <property type="component" value="Chromosome"/>
</dbReference>
<keyword evidence="2" id="KW-1185">Reference proteome</keyword>
<sequence length="75" mass="7842">MEITIGVQNLTRELTIESDQSADEIAAVVQAALDGTAATLELTDVRGRRVIVPTAVLGFVEIGAETKGRVGFGSI</sequence>
<evidence type="ECO:0000313" key="1">
    <source>
        <dbReference type="EMBL" id="UUI64031.1"/>
    </source>
</evidence>
<evidence type="ECO:0000313" key="2">
    <source>
        <dbReference type="Proteomes" id="UP001317322"/>
    </source>
</evidence>
<dbReference type="InterPro" id="IPR021456">
    <property type="entry name" value="DUF3107"/>
</dbReference>
<name>A0ABY5K3N9_9CELL</name>
<reference evidence="1 2" key="1">
    <citation type="submission" date="2022-07" db="EMBL/GenBank/DDBJ databases">
        <title>Novel species in genus cellulomonas.</title>
        <authorList>
            <person name="Ye L."/>
        </authorList>
    </citation>
    <scope>NUCLEOTIDE SEQUENCE [LARGE SCALE GENOMIC DNA]</scope>
    <source>
        <strain evidence="2">zg-Y908</strain>
    </source>
</reference>
<accession>A0ABY5K3N9</accession>
<proteinExistence type="predicted"/>
<gene>
    <name evidence="1" type="ORF">NP075_12935</name>
</gene>
<dbReference type="EMBL" id="CP101989">
    <property type="protein sequence ID" value="UUI64031.1"/>
    <property type="molecule type" value="Genomic_DNA"/>
</dbReference>
<protein>
    <submittedName>
        <fullName evidence="1">DUF3107 domain-containing protein</fullName>
    </submittedName>
</protein>
<organism evidence="1 2">
    <name type="scientific">Cellulomonas wangsupingiae</name>
    <dbReference type="NCBI Taxonomy" id="2968085"/>
    <lineage>
        <taxon>Bacteria</taxon>
        <taxon>Bacillati</taxon>
        <taxon>Actinomycetota</taxon>
        <taxon>Actinomycetes</taxon>
        <taxon>Micrococcales</taxon>
        <taxon>Cellulomonadaceae</taxon>
        <taxon>Cellulomonas</taxon>
    </lineage>
</organism>
<dbReference type="RefSeq" id="WP_227565582.1">
    <property type="nucleotide sequence ID" value="NZ_CP101989.1"/>
</dbReference>